<proteinExistence type="predicted"/>
<feature type="compositionally biased region" description="Acidic residues" evidence="1">
    <location>
        <begin position="79"/>
        <end position="89"/>
    </location>
</feature>
<evidence type="ECO:0000256" key="2">
    <source>
        <dbReference type="SAM" id="Phobius"/>
    </source>
</evidence>
<gene>
    <name evidence="3" type="ORF">IPJ38_04210</name>
</gene>
<protein>
    <submittedName>
        <fullName evidence="3">DUF2076 family protein</fullName>
    </submittedName>
</protein>
<dbReference type="AlphaFoldDB" id="A0A935JVA1"/>
<dbReference type="Proteomes" id="UP000739411">
    <property type="component" value="Unassembled WGS sequence"/>
</dbReference>
<evidence type="ECO:0000313" key="3">
    <source>
        <dbReference type="EMBL" id="MBK7414428.1"/>
    </source>
</evidence>
<keyword evidence="2" id="KW-0472">Membrane</keyword>
<evidence type="ECO:0000256" key="1">
    <source>
        <dbReference type="SAM" id="MobiDB-lite"/>
    </source>
</evidence>
<name>A0A935JVA1_9RHOO</name>
<keyword evidence="2" id="KW-1133">Transmembrane helix</keyword>
<keyword evidence="2" id="KW-0812">Transmembrane</keyword>
<feature type="transmembrane region" description="Helical" evidence="2">
    <location>
        <begin position="6"/>
        <end position="28"/>
    </location>
</feature>
<evidence type="ECO:0000313" key="4">
    <source>
        <dbReference type="Proteomes" id="UP000739411"/>
    </source>
</evidence>
<dbReference type="Pfam" id="PF09849">
    <property type="entry name" value="DUF2076"/>
    <property type="match status" value="1"/>
</dbReference>
<organism evidence="3 4">
    <name type="scientific">Candidatus Dechloromonas phosphorivorans</name>
    <dbReference type="NCBI Taxonomy" id="2899244"/>
    <lineage>
        <taxon>Bacteria</taxon>
        <taxon>Pseudomonadati</taxon>
        <taxon>Pseudomonadota</taxon>
        <taxon>Betaproteobacteria</taxon>
        <taxon>Rhodocyclales</taxon>
        <taxon>Azonexaceae</taxon>
        <taxon>Dechloromonas</taxon>
    </lineage>
</organism>
<sequence length="89" mass="9298">MSPSSWGAGMLGTVATTAAGVVAGSFLFQGIEHLMGNHNSSNGLLSENKDSHEPVPTPAEHLIANDDSKNMNNDFADLGPDDSSDPDWT</sequence>
<accession>A0A935JVA1</accession>
<comment type="caution">
    <text evidence="3">The sequence shown here is derived from an EMBL/GenBank/DDBJ whole genome shotgun (WGS) entry which is preliminary data.</text>
</comment>
<feature type="region of interest" description="Disordered" evidence="1">
    <location>
        <begin position="37"/>
        <end position="89"/>
    </location>
</feature>
<dbReference type="EMBL" id="JADJMS010000009">
    <property type="protein sequence ID" value="MBK7414428.1"/>
    <property type="molecule type" value="Genomic_DNA"/>
</dbReference>
<reference evidence="3 4" key="1">
    <citation type="submission" date="2020-10" db="EMBL/GenBank/DDBJ databases">
        <title>Connecting structure to function with the recovery of over 1000 high-quality activated sludge metagenome-assembled genomes encoding full-length rRNA genes using long-read sequencing.</title>
        <authorList>
            <person name="Singleton C.M."/>
            <person name="Petriglieri F."/>
            <person name="Kristensen J.M."/>
            <person name="Kirkegaard R.H."/>
            <person name="Michaelsen T.Y."/>
            <person name="Andersen M.H."/>
            <person name="Karst S.M."/>
            <person name="Dueholm M.S."/>
            <person name="Nielsen P.H."/>
            <person name="Albertsen M."/>
        </authorList>
    </citation>
    <scope>NUCLEOTIDE SEQUENCE [LARGE SCALE GENOMIC DNA]</scope>
    <source>
        <strain evidence="3">EsbW_18-Q3-R4-48_BATAC.463</strain>
    </source>
</reference>
<dbReference type="InterPro" id="IPR018648">
    <property type="entry name" value="DUF2076"/>
</dbReference>